<dbReference type="Proteomes" id="UP001160390">
    <property type="component" value="Unassembled WGS sequence"/>
</dbReference>
<sequence length="348" mass="40396">MSAIERHYISFEGPLLDGDQVRYDSKEDSSLWSLTYFMYSTFKRGVLEPREPFLRVSNTVNQQHRKISDMIPLFDQEAQVSAEGCILIHSNGKVVCAYLTQGNGQLQPRIRLGHMISTSSRRWLPGDENCTWNLTDLTNTYGVYSDTDFRILDFIERLGAKALITQGSSRSEGSSGTQLFTRNLSPRINPLYNDFDRIQQMFWLYKLFSRVISFWRSTASDKRTAGVSCCQCCATFGQDDICSECSDVLEDADRYTWMKDCLLGKSPFTLTDSDPFSLNERMRKSHKDNPRRSPLAGGRTDDEDWAWDLDFYSPLEAPFNNIIQLHRQREKYDAFRWQNEDFGRRKRE</sequence>
<gene>
    <name evidence="1" type="ORF">CCHLO57077_00013411</name>
</gene>
<reference evidence="1" key="1">
    <citation type="submission" date="2023-01" db="EMBL/GenBank/DDBJ databases">
        <authorList>
            <person name="Piombo E."/>
        </authorList>
    </citation>
    <scope>NUCLEOTIDE SEQUENCE</scope>
</reference>
<name>A0AA35LQ87_9HYPO</name>
<proteinExistence type="predicted"/>
<organism evidence="1 2">
    <name type="scientific">Clonostachys chloroleuca</name>
    <dbReference type="NCBI Taxonomy" id="1926264"/>
    <lineage>
        <taxon>Eukaryota</taxon>
        <taxon>Fungi</taxon>
        <taxon>Dikarya</taxon>
        <taxon>Ascomycota</taxon>
        <taxon>Pezizomycotina</taxon>
        <taxon>Sordariomycetes</taxon>
        <taxon>Hypocreomycetidae</taxon>
        <taxon>Hypocreales</taxon>
        <taxon>Bionectriaceae</taxon>
        <taxon>Clonostachys</taxon>
    </lineage>
</organism>
<protein>
    <submittedName>
        <fullName evidence="1">Uncharacterized protein</fullName>
    </submittedName>
</protein>
<evidence type="ECO:0000313" key="2">
    <source>
        <dbReference type="Proteomes" id="UP001160390"/>
    </source>
</evidence>
<dbReference type="AlphaFoldDB" id="A0AA35LQ87"/>
<accession>A0AA35LQ87</accession>
<evidence type="ECO:0000313" key="1">
    <source>
        <dbReference type="EMBL" id="CAI6021860.1"/>
    </source>
</evidence>
<feature type="non-terminal residue" evidence="1">
    <location>
        <position position="348"/>
    </location>
</feature>
<keyword evidence="2" id="KW-1185">Reference proteome</keyword>
<comment type="caution">
    <text evidence="1">The sequence shown here is derived from an EMBL/GenBank/DDBJ whole genome shotgun (WGS) entry which is preliminary data.</text>
</comment>
<dbReference type="EMBL" id="CABFNP030000459">
    <property type="protein sequence ID" value="CAI6021860.1"/>
    <property type="molecule type" value="Genomic_DNA"/>
</dbReference>